<evidence type="ECO:0000256" key="11">
    <source>
        <dbReference type="ARBA" id="ARBA00023136"/>
    </source>
</evidence>
<keyword evidence="8" id="KW-0560">Oxidoreductase</keyword>
<dbReference type="Gene3D" id="1.10.630.10">
    <property type="entry name" value="Cytochrome P450"/>
    <property type="match status" value="1"/>
</dbReference>
<evidence type="ECO:0000256" key="3">
    <source>
        <dbReference type="ARBA" id="ARBA00010617"/>
    </source>
</evidence>
<evidence type="ECO:0000256" key="1">
    <source>
        <dbReference type="ARBA" id="ARBA00001971"/>
    </source>
</evidence>
<evidence type="ECO:0000313" key="14">
    <source>
        <dbReference type="EMBL" id="OJJ01997.1"/>
    </source>
</evidence>
<evidence type="ECO:0000256" key="9">
    <source>
        <dbReference type="ARBA" id="ARBA00023004"/>
    </source>
</evidence>
<dbReference type="EMBL" id="KV878128">
    <property type="protein sequence ID" value="OJJ01997.1"/>
    <property type="molecule type" value="Genomic_DNA"/>
</dbReference>
<dbReference type="STRING" id="1036611.A0A1L9PKE2"/>
<organism evidence="14 15">
    <name type="scientific">Aspergillus versicolor CBS 583.65</name>
    <dbReference type="NCBI Taxonomy" id="1036611"/>
    <lineage>
        <taxon>Eukaryota</taxon>
        <taxon>Fungi</taxon>
        <taxon>Dikarya</taxon>
        <taxon>Ascomycota</taxon>
        <taxon>Pezizomycotina</taxon>
        <taxon>Eurotiomycetes</taxon>
        <taxon>Eurotiomycetidae</taxon>
        <taxon>Eurotiales</taxon>
        <taxon>Aspergillaceae</taxon>
        <taxon>Aspergillus</taxon>
        <taxon>Aspergillus subgen. Nidulantes</taxon>
    </lineage>
</organism>
<dbReference type="InterPro" id="IPR002401">
    <property type="entry name" value="Cyt_P450_E_grp-I"/>
</dbReference>
<dbReference type="CDD" id="cd11061">
    <property type="entry name" value="CYP67-like"/>
    <property type="match status" value="1"/>
</dbReference>
<dbReference type="InterPro" id="IPR001128">
    <property type="entry name" value="Cyt_P450"/>
</dbReference>
<evidence type="ECO:0000256" key="10">
    <source>
        <dbReference type="ARBA" id="ARBA00023033"/>
    </source>
</evidence>
<reference evidence="15" key="1">
    <citation type="journal article" date="2017" name="Genome Biol.">
        <title>Comparative genomics reveals high biological diversity and specific adaptations in the industrially and medically important fungal genus Aspergillus.</title>
        <authorList>
            <person name="de Vries R.P."/>
            <person name="Riley R."/>
            <person name="Wiebenga A."/>
            <person name="Aguilar-Osorio G."/>
            <person name="Amillis S."/>
            <person name="Uchima C.A."/>
            <person name="Anderluh G."/>
            <person name="Asadollahi M."/>
            <person name="Askin M."/>
            <person name="Barry K."/>
            <person name="Battaglia E."/>
            <person name="Bayram O."/>
            <person name="Benocci T."/>
            <person name="Braus-Stromeyer S.A."/>
            <person name="Caldana C."/>
            <person name="Canovas D."/>
            <person name="Cerqueira G.C."/>
            <person name="Chen F."/>
            <person name="Chen W."/>
            <person name="Choi C."/>
            <person name="Clum A."/>
            <person name="Dos Santos R.A."/>
            <person name="Damasio A.R."/>
            <person name="Diallinas G."/>
            <person name="Emri T."/>
            <person name="Fekete E."/>
            <person name="Flipphi M."/>
            <person name="Freyberg S."/>
            <person name="Gallo A."/>
            <person name="Gournas C."/>
            <person name="Habgood R."/>
            <person name="Hainaut M."/>
            <person name="Harispe M.L."/>
            <person name="Henrissat B."/>
            <person name="Hilden K.S."/>
            <person name="Hope R."/>
            <person name="Hossain A."/>
            <person name="Karabika E."/>
            <person name="Karaffa L."/>
            <person name="Karanyi Z."/>
            <person name="Krasevec N."/>
            <person name="Kuo A."/>
            <person name="Kusch H."/>
            <person name="LaButti K."/>
            <person name="Lagendijk E.L."/>
            <person name="Lapidus A."/>
            <person name="Levasseur A."/>
            <person name="Lindquist E."/>
            <person name="Lipzen A."/>
            <person name="Logrieco A.F."/>
            <person name="MacCabe A."/>
            <person name="Maekelae M.R."/>
            <person name="Malavazi I."/>
            <person name="Melin P."/>
            <person name="Meyer V."/>
            <person name="Mielnichuk N."/>
            <person name="Miskei M."/>
            <person name="Molnar A.P."/>
            <person name="Mule G."/>
            <person name="Ngan C.Y."/>
            <person name="Orejas M."/>
            <person name="Orosz E."/>
            <person name="Ouedraogo J.P."/>
            <person name="Overkamp K.M."/>
            <person name="Park H.-S."/>
            <person name="Perrone G."/>
            <person name="Piumi F."/>
            <person name="Punt P.J."/>
            <person name="Ram A.F."/>
            <person name="Ramon A."/>
            <person name="Rauscher S."/>
            <person name="Record E."/>
            <person name="Riano-Pachon D.M."/>
            <person name="Robert V."/>
            <person name="Roehrig J."/>
            <person name="Ruller R."/>
            <person name="Salamov A."/>
            <person name="Salih N.S."/>
            <person name="Samson R.A."/>
            <person name="Sandor E."/>
            <person name="Sanguinetti M."/>
            <person name="Schuetze T."/>
            <person name="Sepcic K."/>
            <person name="Shelest E."/>
            <person name="Sherlock G."/>
            <person name="Sophianopoulou V."/>
            <person name="Squina F.M."/>
            <person name="Sun H."/>
            <person name="Susca A."/>
            <person name="Todd R.B."/>
            <person name="Tsang A."/>
            <person name="Unkles S.E."/>
            <person name="van de Wiele N."/>
            <person name="van Rossen-Uffink D."/>
            <person name="Oliveira J.V."/>
            <person name="Vesth T.C."/>
            <person name="Visser J."/>
            <person name="Yu J.-H."/>
            <person name="Zhou M."/>
            <person name="Andersen M.R."/>
            <person name="Archer D.B."/>
            <person name="Baker S.E."/>
            <person name="Benoit I."/>
            <person name="Brakhage A.A."/>
            <person name="Braus G.H."/>
            <person name="Fischer R."/>
            <person name="Frisvad J.C."/>
            <person name="Goldman G.H."/>
            <person name="Houbraken J."/>
            <person name="Oakley B."/>
            <person name="Pocsi I."/>
            <person name="Scazzocchio C."/>
            <person name="Seiboth B."/>
            <person name="vanKuyk P.A."/>
            <person name="Wortman J."/>
            <person name="Dyer P.S."/>
            <person name="Grigoriev I.V."/>
        </authorList>
    </citation>
    <scope>NUCLEOTIDE SEQUENCE [LARGE SCALE GENOMIC DNA]</scope>
    <source>
        <strain evidence="15">CBS 583.65</strain>
    </source>
</reference>
<feature type="transmembrane region" description="Helical" evidence="13">
    <location>
        <begin position="63"/>
        <end position="83"/>
    </location>
</feature>
<protein>
    <recommendedName>
        <fullName evidence="16">Cytochrome P450</fullName>
    </recommendedName>
</protein>
<gene>
    <name evidence="14" type="ORF">ASPVEDRAFT_62193</name>
</gene>
<dbReference type="PRINTS" id="PR00463">
    <property type="entry name" value="EP450I"/>
</dbReference>
<comment type="cofactor">
    <cofactor evidence="1 12">
        <name>heme</name>
        <dbReference type="ChEBI" id="CHEBI:30413"/>
    </cofactor>
</comment>
<dbReference type="InterPro" id="IPR050121">
    <property type="entry name" value="Cytochrome_P450_monoxygenase"/>
</dbReference>
<evidence type="ECO:0000256" key="6">
    <source>
        <dbReference type="ARBA" id="ARBA00022723"/>
    </source>
</evidence>
<keyword evidence="7 13" id="KW-1133">Transmembrane helix</keyword>
<dbReference type="Proteomes" id="UP000184073">
    <property type="component" value="Unassembled WGS sequence"/>
</dbReference>
<name>A0A1L9PKE2_ASPVE</name>
<dbReference type="GO" id="GO:0004497">
    <property type="term" value="F:monooxygenase activity"/>
    <property type="evidence" value="ECO:0007669"/>
    <property type="project" value="UniProtKB-KW"/>
</dbReference>
<dbReference type="RefSeq" id="XP_040667759.1">
    <property type="nucleotide sequence ID" value="XM_040815603.1"/>
</dbReference>
<evidence type="ECO:0000256" key="8">
    <source>
        <dbReference type="ARBA" id="ARBA00023002"/>
    </source>
</evidence>
<dbReference type="AlphaFoldDB" id="A0A1L9PKE2"/>
<accession>A0A1L9PKE2</accession>
<evidence type="ECO:0000256" key="12">
    <source>
        <dbReference type="PIRSR" id="PIRSR602401-1"/>
    </source>
</evidence>
<keyword evidence="10" id="KW-0503">Monooxygenase</keyword>
<dbReference type="SUPFAM" id="SSF48264">
    <property type="entry name" value="Cytochrome P450"/>
    <property type="match status" value="1"/>
</dbReference>
<dbReference type="VEuPathDB" id="FungiDB:ASPVEDRAFT_62193"/>
<feature type="binding site" description="axial binding residue" evidence="12">
    <location>
        <position position="485"/>
    </location>
    <ligand>
        <name>heme</name>
        <dbReference type="ChEBI" id="CHEBI:30413"/>
    </ligand>
    <ligandPart>
        <name>Fe</name>
        <dbReference type="ChEBI" id="CHEBI:18248"/>
    </ligandPart>
</feature>
<dbReference type="OrthoDB" id="6692864at2759"/>
<dbReference type="GO" id="GO:0016705">
    <property type="term" value="F:oxidoreductase activity, acting on paired donors, with incorporation or reduction of molecular oxygen"/>
    <property type="evidence" value="ECO:0007669"/>
    <property type="project" value="InterPro"/>
</dbReference>
<dbReference type="GeneID" id="63731114"/>
<evidence type="ECO:0000256" key="4">
    <source>
        <dbReference type="ARBA" id="ARBA00022617"/>
    </source>
</evidence>
<feature type="transmembrane region" description="Helical" evidence="13">
    <location>
        <begin position="32"/>
        <end position="51"/>
    </location>
</feature>
<dbReference type="GO" id="GO:0020037">
    <property type="term" value="F:heme binding"/>
    <property type="evidence" value="ECO:0007669"/>
    <property type="project" value="InterPro"/>
</dbReference>
<evidence type="ECO:0000256" key="5">
    <source>
        <dbReference type="ARBA" id="ARBA00022692"/>
    </source>
</evidence>
<evidence type="ECO:0000256" key="13">
    <source>
        <dbReference type="SAM" id="Phobius"/>
    </source>
</evidence>
<comment type="subcellular location">
    <subcellularLocation>
        <location evidence="2">Membrane</location>
    </subcellularLocation>
</comment>
<dbReference type="GO" id="GO:0005506">
    <property type="term" value="F:iron ion binding"/>
    <property type="evidence" value="ECO:0007669"/>
    <property type="project" value="InterPro"/>
</dbReference>
<dbReference type="GO" id="GO:0044550">
    <property type="term" value="P:secondary metabolite biosynthetic process"/>
    <property type="evidence" value="ECO:0007669"/>
    <property type="project" value="UniProtKB-ARBA"/>
</dbReference>
<comment type="similarity">
    <text evidence="3">Belongs to the cytochrome P450 family.</text>
</comment>
<dbReference type="PANTHER" id="PTHR24305">
    <property type="entry name" value="CYTOCHROME P450"/>
    <property type="match status" value="1"/>
</dbReference>
<dbReference type="GO" id="GO:0016020">
    <property type="term" value="C:membrane"/>
    <property type="evidence" value="ECO:0007669"/>
    <property type="project" value="UniProtKB-SubCell"/>
</dbReference>
<keyword evidence="6 12" id="KW-0479">Metal-binding</keyword>
<keyword evidence="9 12" id="KW-0408">Iron</keyword>
<dbReference type="Pfam" id="PF00067">
    <property type="entry name" value="p450"/>
    <property type="match status" value="1"/>
</dbReference>
<dbReference type="PANTHER" id="PTHR24305:SF112">
    <property type="entry name" value="L-ORNITHINE-N5-MONOOXYGENASE (EUROFUNG)"/>
    <property type="match status" value="1"/>
</dbReference>
<sequence length="545" mass="62423">MQFALEAFAFAAGATCYVGYFNRGEHHLHGIIYIQIHAIAFAVLAALQYRLGLTLEAALKQSCLYDGMFLLGLYASLFFYRAFRHPLNIFPGPWIARISSFYMTFSIRRMQMYNTLHELHRKYGYFVRIGTQELSITHPKAVQQIFGADSVCQKGPWYDLTRPQDSVLLRRTFKGHAELRSVWSQAFSTKAVRSYETRIHPYRARLIHELDAHAGQPVNVNHWLGLYSWDVLSDLSFGHPFGMLDTKEHHWAMDILDNGMSVIGIHLPMWFFHILRALPGGNKDLKVMLKYCTEEMRTRWENEPKIPDVMSALFAPYRRKEKVFDEQAINLLAGESHLLINAGSDTTRITMSCILWILAQRPELADRLRDELKPYVPQSPDELVMDDQIRSLDLLNGVVQEALRMWPPSPSHPTRLSPPEGTIIAGRFIPGGTQLIAPQYVIGRGSDETIFPRANEFIPERWYSLPELIKDRNAIAPFSLGPMNCAGKHLALTNIRVTIARLVMHYNLRFAPSRTDPVAGFEKGMYEHFAMQAGPLYLCLEKRNK</sequence>
<keyword evidence="11 13" id="KW-0472">Membrane</keyword>
<dbReference type="InterPro" id="IPR036396">
    <property type="entry name" value="Cyt_P450_sf"/>
</dbReference>
<evidence type="ECO:0000256" key="7">
    <source>
        <dbReference type="ARBA" id="ARBA00022989"/>
    </source>
</evidence>
<dbReference type="PRINTS" id="PR00385">
    <property type="entry name" value="P450"/>
</dbReference>
<evidence type="ECO:0000256" key="2">
    <source>
        <dbReference type="ARBA" id="ARBA00004370"/>
    </source>
</evidence>
<evidence type="ECO:0008006" key="16">
    <source>
        <dbReference type="Google" id="ProtNLM"/>
    </source>
</evidence>
<keyword evidence="15" id="KW-1185">Reference proteome</keyword>
<evidence type="ECO:0000313" key="15">
    <source>
        <dbReference type="Proteomes" id="UP000184073"/>
    </source>
</evidence>
<proteinExistence type="inferred from homology"/>
<keyword evidence="5 13" id="KW-0812">Transmembrane</keyword>
<keyword evidence="4 12" id="KW-0349">Heme</keyword>